<gene>
    <name evidence="2" type="ORF">BPOR_1397g00020</name>
</gene>
<name>A0A4Z1KA65_9HELO</name>
<dbReference type="AlphaFoldDB" id="A0A4Z1KA65"/>
<dbReference type="Proteomes" id="UP000297280">
    <property type="component" value="Unassembled WGS sequence"/>
</dbReference>
<evidence type="ECO:0000313" key="3">
    <source>
        <dbReference type="Proteomes" id="UP000297280"/>
    </source>
</evidence>
<evidence type="ECO:0000313" key="2">
    <source>
        <dbReference type="EMBL" id="TGO81040.1"/>
    </source>
</evidence>
<proteinExistence type="predicted"/>
<accession>A0A4Z1KA65</accession>
<organism evidence="2 3">
    <name type="scientific">Botrytis porri</name>
    <dbReference type="NCBI Taxonomy" id="87229"/>
    <lineage>
        <taxon>Eukaryota</taxon>
        <taxon>Fungi</taxon>
        <taxon>Dikarya</taxon>
        <taxon>Ascomycota</taxon>
        <taxon>Pezizomycotina</taxon>
        <taxon>Leotiomycetes</taxon>
        <taxon>Helotiales</taxon>
        <taxon>Sclerotiniaceae</taxon>
        <taxon>Botrytis</taxon>
    </lineage>
</organism>
<reference evidence="2 3" key="1">
    <citation type="submission" date="2017-12" db="EMBL/GenBank/DDBJ databases">
        <title>Comparative genomics of Botrytis spp.</title>
        <authorList>
            <person name="Valero-Jimenez C.A."/>
            <person name="Tapia P."/>
            <person name="Veloso J."/>
            <person name="Silva-Moreno E."/>
            <person name="Staats M."/>
            <person name="Valdes J.H."/>
            <person name="Van Kan J.A.L."/>
        </authorList>
    </citation>
    <scope>NUCLEOTIDE SEQUENCE [LARGE SCALE GENOMIC DNA]</scope>
    <source>
        <strain evidence="2 3">MUCL3349</strain>
    </source>
</reference>
<keyword evidence="1" id="KW-0732">Signal</keyword>
<feature type="chain" id="PRO_5021271436" evidence="1">
    <location>
        <begin position="16"/>
        <end position="232"/>
    </location>
</feature>
<feature type="signal peptide" evidence="1">
    <location>
        <begin position="1"/>
        <end position="15"/>
    </location>
</feature>
<comment type="caution">
    <text evidence="2">The sequence shown here is derived from an EMBL/GenBank/DDBJ whole genome shotgun (WGS) entry which is preliminary data.</text>
</comment>
<sequence>MVWLTLIAITPASSSFSCLNIYLTPLTKKGTWDGNLEDADAIINKFPEYCFEAGPERCALYSNKGSQHIHHLLDNIIASITNAFIPISISDIREPEIIMSSDMKGAVRLALYSPFEEFERLQAFTPTCRSSNLYSPNCFSPPINYAKKVIGAILCSDKPDQIIITATDYLEYWQRVRKESIYLDDRWTKNRILCAFWKLRLKLTLLGPIEGSTSEPNLFVSNTLDPITSLSK</sequence>
<dbReference type="EMBL" id="PQXO01001389">
    <property type="protein sequence ID" value="TGO81040.1"/>
    <property type="molecule type" value="Genomic_DNA"/>
</dbReference>
<protein>
    <submittedName>
        <fullName evidence="2">Uncharacterized protein</fullName>
    </submittedName>
</protein>
<dbReference type="STRING" id="87229.A0A4Z1KA65"/>
<keyword evidence="3" id="KW-1185">Reference proteome</keyword>
<evidence type="ECO:0000256" key="1">
    <source>
        <dbReference type="SAM" id="SignalP"/>
    </source>
</evidence>